<evidence type="ECO:0000313" key="3">
    <source>
        <dbReference type="Proteomes" id="UP000030750"/>
    </source>
</evidence>
<keyword evidence="3" id="KW-1185">Reference proteome</keyword>
<accession>U6L690</accession>
<dbReference type="VEuPathDB" id="ToxoDB:EBH_0021790"/>
<dbReference type="InterPro" id="IPR021288">
    <property type="entry name" value="Surface_antigen"/>
</dbReference>
<protein>
    <submittedName>
        <fullName evidence="2">SAG family member</fullName>
    </submittedName>
</protein>
<evidence type="ECO:0000313" key="2">
    <source>
        <dbReference type="EMBL" id="CDJ45671.1"/>
    </source>
</evidence>
<sequence>MAPARLLPFVGATLFVLGNAAQGNGASPGQSATTYSAEFGQDGACLPDVNGLREKVGLTKLVQATEPAKKLPPFEPGENKWDDFCKDVLRGGGKGSKGTVSGSDDGRASAMYAMMVLTSAAVDCTAFVGRVKSAYKGFSGFPPAPGQNTALYENPDVLFFTAALNPSEGANADCRVVTCTETTVTPPSGGQKKERKGYAMLCMTTPNVLSDGSSPPYTKEQWEKIASVLKASAPAVAPSMFFVLLAAIGWALL</sequence>
<reference evidence="2" key="2">
    <citation type="submission" date="2013-10" db="EMBL/GenBank/DDBJ databases">
        <authorList>
            <person name="Aslett M."/>
        </authorList>
    </citation>
    <scope>NUCLEOTIDE SEQUENCE [LARGE SCALE GENOMIC DNA]</scope>
    <source>
        <strain evidence="2">Houghton</strain>
    </source>
</reference>
<keyword evidence="1" id="KW-0732">Signal</keyword>
<evidence type="ECO:0000256" key="1">
    <source>
        <dbReference type="SAM" id="SignalP"/>
    </source>
</evidence>
<organism evidence="2 3">
    <name type="scientific">Eimeria brunetti</name>
    <dbReference type="NCBI Taxonomy" id="51314"/>
    <lineage>
        <taxon>Eukaryota</taxon>
        <taxon>Sar</taxon>
        <taxon>Alveolata</taxon>
        <taxon>Apicomplexa</taxon>
        <taxon>Conoidasida</taxon>
        <taxon>Coccidia</taxon>
        <taxon>Eucoccidiorida</taxon>
        <taxon>Eimeriorina</taxon>
        <taxon>Eimeriidae</taxon>
        <taxon>Eimeria</taxon>
    </lineage>
</organism>
<dbReference type="Proteomes" id="UP000030750">
    <property type="component" value="Unassembled WGS sequence"/>
</dbReference>
<gene>
    <name evidence="2" type="ORF">EBH_0021790</name>
</gene>
<dbReference type="EMBL" id="HG710174">
    <property type="protein sequence ID" value="CDJ45671.1"/>
    <property type="molecule type" value="Genomic_DNA"/>
</dbReference>
<dbReference type="AlphaFoldDB" id="U6L690"/>
<dbReference type="OrthoDB" id="347142at2759"/>
<reference evidence="2" key="1">
    <citation type="submission" date="2013-10" db="EMBL/GenBank/DDBJ databases">
        <title>Genomic analysis of the causative agents of coccidiosis in chickens.</title>
        <authorList>
            <person name="Reid A.J."/>
            <person name="Blake D."/>
            <person name="Billington K."/>
            <person name="Browne H."/>
            <person name="Dunn M."/>
            <person name="Hung S."/>
            <person name="Kawahara F."/>
            <person name="Miranda-Saavedra D."/>
            <person name="Mourier T."/>
            <person name="Nagra H."/>
            <person name="Otto T.D."/>
            <person name="Rawlings N."/>
            <person name="Sanchez A."/>
            <person name="Sanders M."/>
            <person name="Subramaniam C."/>
            <person name="Tay Y."/>
            <person name="Dear P."/>
            <person name="Doerig C."/>
            <person name="Gruber A."/>
            <person name="Parkinson J."/>
            <person name="Shirley M."/>
            <person name="Wan K.L."/>
            <person name="Berriman M."/>
            <person name="Tomley F."/>
            <person name="Pain A."/>
        </authorList>
    </citation>
    <scope>NUCLEOTIDE SEQUENCE [LARGE SCALE GENOMIC DNA]</scope>
    <source>
        <strain evidence="2">Houghton</strain>
    </source>
</reference>
<name>U6L690_9EIME</name>
<dbReference type="Pfam" id="PF11054">
    <property type="entry name" value="Surface_antigen"/>
    <property type="match status" value="1"/>
</dbReference>
<feature type="chain" id="PRO_5004672193" evidence="1">
    <location>
        <begin position="21"/>
        <end position="253"/>
    </location>
</feature>
<proteinExistence type="predicted"/>
<feature type="signal peptide" evidence="1">
    <location>
        <begin position="1"/>
        <end position="20"/>
    </location>
</feature>